<dbReference type="PROSITE" id="PS00518">
    <property type="entry name" value="ZF_RING_1"/>
    <property type="match status" value="1"/>
</dbReference>
<evidence type="ECO:0000256" key="5">
    <source>
        <dbReference type="ARBA" id="ARBA00022771"/>
    </source>
</evidence>
<feature type="domain" description="PHD-type" evidence="13">
    <location>
        <begin position="294"/>
        <end position="414"/>
    </location>
</feature>
<feature type="compositionally biased region" description="Basic and acidic residues" evidence="10">
    <location>
        <begin position="106"/>
        <end position="118"/>
    </location>
</feature>
<feature type="compositionally biased region" description="Basic and acidic residues" evidence="10">
    <location>
        <begin position="199"/>
        <end position="237"/>
    </location>
</feature>
<dbReference type="PANTHER" id="PTHR13763:SF9">
    <property type="entry name" value="BRCA1-ASSOCIATED RING DOMAIN PROTEIN 1"/>
    <property type="match status" value="1"/>
</dbReference>
<name>A0A1Q3CQ30_CEPFO</name>
<dbReference type="Pfam" id="PF13771">
    <property type="entry name" value="zf-HC5HC2H"/>
    <property type="match status" value="1"/>
</dbReference>
<feature type="region of interest" description="Disordered" evidence="10">
    <location>
        <begin position="100"/>
        <end position="119"/>
    </location>
</feature>
<evidence type="ECO:0000259" key="11">
    <source>
        <dbReference type="PROSITE" id="PS50089"/>
    </source>
</evidence>
<dbReference type="Pfam" id="PF15227">
    <property type="entry name" value="zf-C3HC4_4"/>
    <property type="match status" value="1"/>
</dbReference>
<evidence type="ECO:0000259" key="12">
    <source>
        <dbReference type="PROSITE" id="PS50172"/>
    </source>
</evidence>
<dbReference type="InterPro" id="IPR001841">
    <property type="entry name" value="Znf_RING"/>
</dbReference>
<dbReference type="Proteomes" id="UP000187406">
    <property type="component" value="Unassembled WGS sequence"/>
</dbReference>
<dbReference type="Gene3D" id="3.40.50.10190">
    <property type="entry name" value="BRCT domain"/>
    <property type="match status" value="2"/>
</dbReference>
<dbReference type="EMBL" id="BDDD01002620">
    <property type="protein sequence ID" value="GAV82359.1"/>
    <property type="molecule type" value="Genomic_DNA"/>
</dbReference>
<dbReference type="FunFam" id="3.40.50.10190:FF:000006">
    <property type="entry name" value="Breast cancer type 1 susceptibility protein homolog"/>
    <property type="match status" value="1"/>
</dbReference>
<evidence type="ECO:0000256" key="7">
    <source>
        <dbReference type="ARBA" id="ARBA00023204"/>
    </source>
</evidence>
<keyword evidence="15" id="KW-1185">Reference proteome</keyword>
<dbReference type="STRING" id="3775.A0A1Q3CQ30"/>
<evidence type="ECO:0000259" key="13">
    <source>
        <dbReference type="PROSITE" id="PS51805"/>
    </source>
</evidence>
<proteinExistence type="predicted"/>
<dbReference type="InParanoid" id="A0A1Q3CQ30"/>
<dbReference type="OrthoDB" id="2384350at2759"/>
<dbReference type="PROSITE" id="PS50172">
    <property type="entry name" value="BRCT"/>
    <property type="match status" value="2"/>
</dbReference>
<dbReference type="Pfam" id="PF00533">
    <property type="entry name" value="BRCT"/>
    <property type="match status" value="1"/>
</dbReference>
<feature type="domain" description="RING-type" evidence="11">
    <location>
        <begin position="18"/>
        <end position="56"/>
    </location>
</feature>
<feature type="region of interest" description="Disordered" evidence="10">
    <location>
        <begin position="181"/>
        <end position="237"/>
    </location>
</feature>
<evidence type="ECO:0000256" key="4">
    <source>
        <dbReference type="ARBA" id="ARBA00022763"/>
    </source>
</evidence>
<keyword evidence="8" id="KW-0539">Nucleus</keyword>
<dbReference type="SMART" id="SM00184">
    <property type="entry name" value="RING"/>
    <property type="match status" value="2"/>
</dbReference>
<dbReference type="PROSITE" id="PS50089">
    <property type="entry name" value="ZF_RING_2"/>
    <property type="match status" value="1"/>
</dbReference>
<keyword evidence="2" id="KW-0479">Metal-binding</keyword>
<dbReference type="SUPFAM" id="SSF57850">
    <property type="entry name" value="RING/U-box"/>
    <property type="match status" value="1"/>
</dbReference>
<dbReference type="InterPro" id="IPR013083">
    <property type="entry name" value="Znf_RING/FYVE/PHD"/>
</dbReference>
<evidence type="ECO:0000256" key="8">
    <source>
        <dbReference type="ARBA" id="ARBA00023242"/>
    </source>
</evidence>
<dbReference type="SMART" id="SM00292">
    <property type="entry name" value="BRCT"/>
    <property type="match status" value="2"/>
</dbReference>
<dbReference type="InterPro" id="IPR017907">
    <property type="entry name" value="Znf_RING_CS"/>
</dbReference>
<reference evidence="15" key="1">
    <citation type="submission" date="2016-04" db="EMBL/GenBank/DDBJ databases">
        <title>Cephalotus genome sequencing.</title>
        <authorList>
            <person name="Fukushima K."/>
            <person name="Hasebe M."/>
            <person name="Fang X."/>
        </authorList>
    </citation>
    <scope>NUCLEOTIDE SEQUENCE [LARGE SCALE GENOMIC DNA]</scope>
    <source>
        <strain evidence="15">cv. St1</strain>
    </source>
</reference>
<evidence type="ECO:0000256" key="10">
    <source>
        <dbReference type="SAM" id="MobiDB-lite"/>
    </source>
</evidence>
<keyword evidence="3" id="KW-0677">Repeat</keyword>
<dbReference type="GO" id="GO:0045944">
    <property type="term" value="P:positive regulation of transcription by RNA polymerase II"/>
    <property type="evidence" value="ECO:0007669"/>
    <property type="project" value="TreeGrafter"/>
</dbReference>
<dbReference type="FunCoup" id="A0A1Q3CQ30">
    <property type="interactions" value="246"/>
</dbReference>
<dbReference type="InterPro" id="IPR036420">
    <property type="entry name" value="BRCT_dom_sf"/>
</dbReference>
<accession>A0A1Q3CQ30</accession>
<evidence type="ECO:0000313" key="15">
    <source>
        <dbReference type="Proteomes" id="UP000187406"/>
    </source>
</evidence>
<dbReference type="GO" id="GO:0004842">
    <property type="term" value="F:ubiquitin-protein transferase activity"/>
    <property type="evidence" value="ECO:0007669"/>
    <property type="project" value="TreeGrafter"/>
</dbReference>
<dbReference type="GO" id="GO:0000724">
    <property type="term" value="P:double-strand break repair via homologous recombination"/>
    <property type="evidence" value="ECO:0007669"/>
    <property type="project" value="TreeGrafter"/>
</dbReference>
<dbReference type="SUPFAM" id="SSF52113">
    <property type="entry name" value="BRCT domain"/>
    <property type="match status" value="2"/>
</dbReference>
<dbReference type="CDD" id="cd17734">
    <property type="entry name" value="BRCT_Bard1_rpt1"/>
    <property type="match status" value="1"/>
</dbReference>
<dbReference type="GO" id="GO:0005634">
    <property type="term" value="C:nucleus"/>
    <property type="evidence" value="ECO:0007669"/>
    <property type="project" value="UniProtKB-SubCell"/>
</dbReference>
<dbReference type="PANTHER" id="PTHR13763">
    <property type="entry name" value="BREAST CANCER TYPE 1 SUSCEPTIBILITY PROTEIN BRCA1"/>
    <property type="match status" value="1"/>
</dbReference>
<dbReference type="InterPro" id="IPR031099">
    <property type="entry name" value="BRCA1-associated"/>
</dbReference>
<keyword evidence="6" id="KW-0862">Zinc</keyword>
<dbReference type="PROSITE" id="PS51805">
    <property type="entry name" value="EPHD"/>
    <property type="match status" value="1"/>
</dbReference>
<dbReference type="InterPro" id="IPR034732">
    <property type="entry name" value="EPHD"/>
</dbReference>
<keyword evidence="7" id="KW-0234">DNA repair</keyword>
<keyword evidence="5 9" id="KW-0863">Zinc-finger</keyword>
<feature type="region of interest" description="Disordered" evidence="10">
    <location>
        <begin position="140"/>
        <end position="164"/>
    </location>
</feature>
<dbReference type="Gene3D" id="3.30.40.10">
    <property type="entry name" value="Zinc/RING finger domain, C3HC4 (zinc finger)"/>
    <property type="match status" value="2"/>
</dbReference>
<feature type="domain" description="BRCT" evidence="12">
    <location>
        <begin position="560"/>
        <end position="672"/>
    </location>
</feature>
<sequence>MINPCLLNFKKLGLELKCPHCLNLLKRPVLLPCDHIFCNGCIPSTTQPNSECPVCKGKYSNKDPRPVPFMENLATIFRSLDAAFSAKLLQSVCAEAGEKCPTSIDKNSDNRSSKESSEQSKLYLMTTKLPHVPVNHSVDNGIGKKVGKNHDLPPPGSQISTGGFLEHGTLKLGMNLVEQSLLNSPPSFSDMEGDSSEQASDHGRSPETYPPDRHSKRNLDDVTRQEKHDSYASGTEETHLWHCKRQKKLNYGSLQIPVIQTASFVSCSELEPTSGVPPAGVQLSAITDDSCANETICGFCQSSRISMATGPMLHYANGYQVEEEQAMRPSVLHVHHICIEWAPRVYYVGEIVKNLKAELARGAKLKCSRCGLKGAALGCYVKSCRRSYHVPCAQEISKCRWDHANYLVLCPAHSSVKFPNEKSGNCSENHIMRSQIIPRQSSLWVSPNAAKELVLCGSDLSSEDKFLLVNFANMIGATVSKFWKPNVTHVIVATDAKGACIRTLKVLMAILNGRWILENDWIKACMEVKTFVSEEPYEVSLDNHGCRDGPKTGRIRVLDNAQKLFDGLKFFFSGDFVSGYKKDLEILVIAAGGIVFNSGEELVALNCDEHATSWRTLVVYNLDPVQGSKLGEEISIIWQRLSEAEDLAGKIGGQVIGHTWLLESIAAYKLQPFVC</sequence>
<keyword evidence="4" id="KW-0227">DNA damage</keyword>
<organism evidence="14 15">
    <name type="scientific">Cephalotus follicularis</name>
    <name type="common">Albany pitcher plant</name>
    <dbReference type="NCBI Taxonomy" id="3775"/>
    <lineage>
        <taxon>Eukaryota</taxon>
        <taxon>Viridiplantae</taxon>
        <taxon>Streptophyta</taxon>
        <taxon>Embryophyta</taxon>
        <taxon>Tracheophyta</taxon>
        <taxon>Spermatophyta</taxon>
        <taxon>Magnoliopsida</taxon>
        <taxon>eudicotyledons</taxon>
        <taxon>Gunneridae</taxon>
        <taxon>Pentapetalae</taxon>
        <taxon>rosids</taxon>
        <taxon>fabids</taxon>
        <taxon>Oxalidales</taxon>
        <taxon>Cephalotaceae</taxon>
        <taxon>Cephalotus</taxon>
    </lineage>
</organism>
<comment type="caution">
    <text evidence="14">The sequence shown here is derived from an EMBL/GenBank/DDBJ whole genome shotgun (WGS) entry which is preliminary data.</text>
</comment>
<evidence type="ECO:0000256" key="3">
    <source>
        <dbReference type="ARBA" id="ARBA00022737"/>
    </source>
</evidence>
<dbReference type="AlphaFoldDB" id="A0A1Q3CQ30"/>
<evidence type="ECO:0000256" key="9">
    <source>
        <dbReference type="PROSITE-ProRule" id="PRU00175"/>
    </source>
</evidence>
<gene>
    <name evidence="14" type="ORF">CFOL_v3_25811</name>
</gene>
<dbReference type="FunFam" id="3.30.40.10:FF:000310">
    <property type="entry name" value="Breast cancer associated RING 1"/>
    <property type="match status" value="1"/>
</dbReference>
<evidence type="ECO:0000256" key="6">
    <source>
        <dbReference type="ARBA" id="ARBA00022833"/>
    </source>
</evidence>
<evidence type="ECO:0000256" key="2">
    <source>
        <dbReference type="ARBA" id="ARBA00022723"/>
    </source>
</evidence>
<evidence type="ECO:0000256" key="1">
    <source>
        <dbReference type="ARBA" id="ARBA00004123"/>
    </source>
</evidence>
<protein>
    <submittedName>
        <fullName evidence="14">BRCT domain-containing protein/zf-HC5HC2H domain-containing protein/zf-C3HC4_2 domain-containing protein</fullName>
    </submittedName>
</protein>
<comment type="subcellular location">
    <subcellularLocation>
        <location evidence="1">Nucleus</location>
    </subcellularLocation>
</comment>
<feature type="domain" description="BRCT" evidence="12">
    <location>
        <begin position="453"/>
        <end position="539"/>
    </location>
</feature>
<dbReference type="GO" id="GO:0008270">
    <property type="term" value="F:zinc ion binding"/>
    <property type="evidence" value="ECO:0007669"/>
    <property type="project" value="UniProtKB-KW"/>
</dbReference>
<dbReference type="InterPro" id="IPR001357">
    <property type="entry name" value="BRCT_dom"/>
</dbReference>
<evidence type="ECO:0000313" key="14">
    <source>
        <dbReference type="EMBL" id="GAV82359.1"/>
    </source>
</evidence>